<feature type="domain" description="OB" evidence="2">
    <location>
        <begin position="116"/>
        <end position="147"/>
    </location>
</feature>
<evidence type="ECO:0000313" key="3">
    <source>
        <dbReference type="EMBL" id="PNH04193.1"/>
    </source>
</evidence>
<keyword evidence="3" id="KW-0436">Ligase</keyword>
<protein>
    <submittedName>
        <fullName evidence="3">Aspartate--tRNA ligase</fullName>
    </submittedName>
</protein>
<name>A0A2J7ZV92_9CHLO</name>
<dbReference type="EMBL" id="PGGS01000414">
    <property type="protein sequence ID" value="PNH04193.1"/>
    <property type="molecule type" value="Genomic_DNA"/>
</dbReference>
<dbReference type="OrthoDB" id="439710at2759"/>
<dbReference type="Pfam" id="PF01336">
    <property type="entry name" value="tRNA_anti-codon"/>
    <property type="match status" value="1"/>
</dbReference>
<proteinExistence type="predicted"/>
<dbReference type="InterPro" id="IPR004365">
    <property type="entry name" value="NA-bd_OB_tRNA"/>
</dbReference>
<evidence type="ECO:0000259" key="2">
    <source>
        <dbReference type="Pfam" id="PF01336"/>
    </source>
</evidence>
<dbReference type="GO" id="GO:0016874">
    <property type="term" value="F:ligase activity"/>
    <property type="evidence" value="ECO:0007669"/>
    <property type="project" value="UniProtKB-KW"/>
</dbReference>
<dbReference type="GO" id="GO:0003676">
    <property type="term" value="F:nucleic acid binding"/>
    <property type="evidence" value="ECO:0007669"/>
    <property type="project" value="InterPro"/>
</dbReference>
<gene>
    <name evidence="3" type="ORF">TSOC_009678</name>
</gene>
<comment type="caution">
    <text evidence="3">The sequence shown here is derived from an EMBL/GenBank/DDBJ whole genome shotgun (WGS) entry which is preliminary data.</text>
</comment>
<feature type="compositionally biased region" description="Low complexity" evidence="1">
    <location>
        <begin position="1"/>
        <end position="21"/>
    </location>
</feature>
<evidence type="ECO:0000313" key="4">
    <source>
        <dbReference type="Proteomes" id="UP000236333"/>
    </source>
</evidence>
<dbReference type="Gene3D" id="2.40.50.140">
    <property type="entry name" value="Nucleic acid-binding proteins"/>
    <property type="match status" value="1"/>
</dbReference>
<dbReference type="AlphaFoldDB" id="A0A2J7ZV92"/>
<dbReference type="Proteomes" id="UP000236333">
    <property type="component" value="Unassembled WGS sequence"/>
</dbReference>
<dbReference type="InterPro" id="IPR012340">
    <property type="entry name" value="NA-bd_OB-fold"/>
</dbReference>
<dbReference type="SUPFAM" id="SSF50249">
    <property type="entry name" value="Nucleic acid-binding proteins"/>
    <property type="match status" value="1"/>
</dbReference>
<feature type="region of interest" description="Disordered" evidence="1">
    <location>
        <begin position="1"/>
        <end position="37"/>
    </location>
</feature>
<organism evidence="3 4">
    <name type="scientific">Tetrabaena socialis</name>
    <dbReference type="NCBI Taxonomy" id="47790"/>
    <lineage>
        <taxon>Eukaryota</taxon>
        <taxon>Viridiplantae</taxon>
        <taxon>Chlorophyta</taxon>
        <taxon>core chlorophytes</taxon>
        <taxon>Chlorophyceae</taxon>
        <taxon>CS clade</taxon>
        <taxon>Chlamydomonadales</taxon>
        <taxon>Tetrabaenaceae</taxon>
        <taxon>Tetrabaena</taxon>
    </lineage>
</organism>
<keyword evidence="4" id="KW-1185">Reference proteome</keyword>
<sequence length="208" mass="21478">MAFTTRAPSASARRGAAHNAAQFSIGPAPRAPVPSARSSASLQPISAFCVLPLPAAASSRSPVIARSSLAASPEAAAGEQQHAGSAGESVMSSQLTWPSRSHGCGAVTAGDIGAQVTICGWVDRNRDMGGMQFFDVRDHTGLLQAIHHPFTAPRPDDWATGDFTNARALAYDLVYNGVEVRQGAPASVAAKQLEELHVVSTAPAPGQQ</sequence>
<evidence type="ECO:0000256" key="1">
    <source>
        <dbReference type="SAM" id="MobiDB-lite"/>
    </source>
</evidence>
<reference evidence="3 4" key="1">
    <citation type="journal article" date="2017" name="Mol. Biol. Evol.">
        <title>The 4-celled Tetrabaena socialis nuclear genome reveals the essential components for genetic control of cell number at the origin of multicellularity in the volvocine lineage.</title>
        <authorList>
            <person name="Featherston J."/>
            <person name="Arakaki Y."/>
            <person name="Hanschen E.R."/>
            <person name="Ferris P.J."/>
            <person name="Michod R.E."/>
            <person name="Olson B.J.S.C."/>
            <person name="Nozaki H."/>
            <person name="Durand P.M."/>
        </authorList>
    </citation>
    <scope>NUCLEOTIDE SEQUENCE [LARGE SCALE GENOMIC DNA]</scope>
    <source>
        <strain evidence="3 4">NIES-571</strain>
    </source>
</reference>
<accession>A0A2J7ZV92</accession>